<comment type="subcellular location">
    <subcellularLocation>
        <location evidence="1">Cell membrane</location>
        <topology evidence="1">Multi-pass membrane protein</topology>
    </subcellularLocation>
</comment>
<reference evidence="8" key="1">
    <citation type="submission" date="2016-10" db="EMBL/GenBank/DDBJ databases">
        <authorList>
            <person name="Benchimol M."/>
            <person name="Almeida L.G."/>
            <person name="Vasconcelos A.T."/>
            <person name="Perreira-Neves A."/>
            <person name="Rosa I.A."/>
            <person name="Tasca T."/>
            <person name="Bogo M.R."/>
            <person name="de Souza W."/>
        </authorList>
    </citation>
    <scope>NUCLEOTIDE SEQUENCE [LARGE SCALE GENOMIC DNA]</scope>
    <source>
        <strain evidence="8">K</strain>
    </source>
</reference>
<evidence type="ECO:0000256" key="3">
    <source>
        <dbReference type="ARBA" id="ARBA00022692"/>
    </source>
</evidence>
<dbReference type="PANTHER" id="PTHR47371:SF3">
    <property type="entry name" value="PHOSPHOGLYCEROL TRANSFERASE I"/>
    <property type="match status" value="1"/>
</dbReference>
<keyword evidence="9" id="KW-1185">Reference proteome</keyword>
<gene>
    <name evidence="8" type="ORF">TRFO_20076</name>
</gene>
<sequence length="533" mass="61990">MRNRTTKSKLNDTQRSIFQIPFYELLLYISLFLILEVVQIYYNQTFLLFLSHLILFSSVLIVSYSVGHPKITCFILILYECLETGSWVTVGTNITFQTITAIDLVYVYHSHPEFFLIALFVVILIFLFFHIPLPSQIINVTYSLNYILIIIIFSLLYIFSLSVYHSLYPFNEMVFSLNNLSPSESRVARMISDLPKLIFSPKKPKNVILFQFESFERGPIGEYNSRYPESMPFLSNLARNTTIFDNLESQPYTTWTAAGSFVTQCSFPQVINDPLYWDNRKHSHLTQWNKLPCMPTFFKLAGYNMYSYMVGSTKIMGLKQFMKDKGYSTFDVHEHGLKRDYPLIQKVQNSILPELVKEKQPFVLHMMNEDTHPMYYTDPICSNKNFPTGKNIPPVISSFNCVDQMLENFTKKAIELGLNDDNILYVIYGDHISYGDKTGIYDNRKLVNIFPFKPKNQNSKPGTYYDFAPTILKQLNISYKPEFAFGDDLFSDRIGTFPNVSEFQFIYGMYAKQMHRSSEIKCKDKVGFCTGYM</sequence>
<dbReference type="InterPro" id="IPR017850">
    <property type="entry name" value="Alkaline_phosphatase_core_sf"/>
</dbReference>
<evidence type="ECO:0000313" key="8">
    <source>
        <dbReference type="EMBL" id="OHT10580.1"/>
    </source>
</evidence>
<evidence type="ECO:0000256" key="2">
    <source>
        <dbReference type="ARBA" id="ARBA00022475"/>
    </source>
</evidence>
<dbReference type="GeneID" id="94835888"/>
<proteinExistence type="predicted"/>
<dbReference type="Proteomes" id="UP000179807">
    <property type="component" value="Unassembled WGS sequence"/>
</dbReference>
<dbReference type="SUPFAM" id="SSF53649">
    <property type="entry name" value="Alkaline phosphatase-like"/>
    <property type="match status" value="1"/>
</dbReference>
<dbReference type="InterPro" id="IPR000917">
    <property type="entry name" value="Sulfatase_N"/>
</dbReference>
<feature type="domain" description="Sulfatase N-terminal" evidence="7">
    <location>
        <begin position="205"/>
        <end position="476"/>
    </location>
</feature>
<feature type="transmembrane region" description="Helical" evidence="6">
    <location>
        <begin position="21"/>
        <end position="42"/>
    </location>
</feature>
<dbReference type="Gene3D" id="3.40.720.10">
    <property type="entry name" value="Alkaline Phosphatase, subunit A"/>
    <property type="match status" value="1"/>
</dbReference>
<organism evidence="8 9">
    <name type="scientific">Tritrichomonas foetus</name>
    <dbReference type="NCBI Taxonomy" id="1144522"/>
    <lineage>
        <taxon>Eukaryota</taxon>
        <taxon>Metamonada</taxon>
        <taxon>Parabasalia</taxon>
        <taxon>Tritrichomonadida</taxon>
        <taxon>Tritrichomonadidae</taxon>
        <taxon>Tritrichomonas</taxon>
    </lineage>
</organism>
<evidence type="ECO:0000256" key="1">
    <source>
        <dbReference type="ARBA" id="ARBA00004651"/>
    </source>
</evidence>
<dbReference type="AlphaFoldDB" id="A0A1J4KLB1"/>
<dbReference type="EMBL" id="MLAK01000607">
    <property type="protein sequence ID" value="OHT10580.1"/>
    <property type="molecule type" value="Genomic_DNA"/>
</dbReference>
<dbReference type="RefSeq" id="XP_068363716.1">
    <property type="nucleotide sequence ID" value="XM_068501184.1"/>
</dbReference>
<keyword evidence="2" id="KW-1003">Cell membrane</keyword>
<dbReference type="GO" id="GO:0005886">
    <property type="term" value="C:plasma membrane"/>
    <property type="evidence" value="ECO:0007669"/>
    <property type="project" value="UniProtKB-SubCell"/>
</dbReference>
<feature type="transmembrane region" description="Helical" evidence="6">
    <location>
        <begin position="114"/>
        <end position="133"/>
    </location>
</feature>
<protein>
    <recommendedName>
        <fullName evidence="7">Sulfatase N-terminal domain-containing protein</fullName>
    </recommendedName>
</protein>
<dbReference type="InterPro" id="IPR050448">
    <property type="entry name" value="OpgB/LTA_synthase_biosynth"/>
</dbReference>
<evidence type="ECO:0000256" key="4">
    <source>
        <dbReference type="ARBA" id="ARBA00022989"/>
    </source>
</evidence>
<keyword evidence="5 6" id="KW-0472">Membrane</keyword>
<feature type="transmembrane region" description="Helical" evidence="6">
    <location>
        <begin position="145"/>
        <end position="167"/>
    </location>
</feature>
<comment type="caution">
    <text evidence="8">The sequence shown here is derived from an EMBL/GenBank/DDBJ whole genome shotgun (WGS) entry which is preliminary data.</text>
</comment>
<name>A0A1J4KLB1_9EUKA</name>
<keyword evidence="3 6" id="KW-0812">Transmembrane</keyword>
<evidence type="ECO:0000259" key="7">
    <source>
        <dbReference type="Pfam" id="PF00884"/>
    </source>
</evidence>
<evidence type="ECO:0000256" key="5">
    <source>
        <dbReference type="ARBA" id="ARBA00023136"/>
    </source>
</evidence>
<feature type="transmembrane region" description="Helical" evidence="6">
    <location>
        <begin position="48"/>
        <end position="66"/>
    </location>
</feature>
<keyword evidence="4 6" id="KW-1133">Transmembrane helix</keyword>
<dbReference type="PANTHER" id="PTHR47371">
    <property type="entry name" value="LIPOTEICHOIC ACID SYNTHASE"/>
    <property type="match status" value="1"/>
</dbReference>
<dbReference type="VEuPathDB" id="TrichDB:TRFO_20076"/>
<evidence type="ECO:0000256" key="6">
    <source>
        <dbReference type="SAM" id="Phobius"/>
    </source>
</evidence>
<evidence type="ECO:0000313" key="9">
    <source>
        <dbReference type="Proteomes" id="UP000179807"/>
    </source>
</evidence>
<dbReference type="Pfam" id="PF00884">
    <property type="entry name" value="Sulfatase"/>
    <property type="match status" value="1"/>
</dbReference>
<accession>A0A1J4KLB1</accession>